<name>R0KC30_EXST2</name>
<sequence length="204" mass="21955">MAASKPSIRALCALAAGPRLLGPRLTVRHLSMTGPTSSSSLLTTDKPYVSNRPRGPIRLSGEHATPVAELAETGNVRRFNTSRSSKFVGDSSTLDFAYLPDFDPHTRSAPLGMRVPILPWADVQGHSDSEGVVPMMPTIYTVSAEGSHIHSPSAVSETIDSTPFTYQGLANKPTAPRQGGESMARQIWNDFMEDVMGPKRGSKH</sequence>
<dbReference type="EMBL" id="KB908637">
    <property type="protein sequence ID" value="EOA85792.1"/>
    <property type="molecule type" value="Genomic_DNA"/>
</dbReference>
<dbReference type="OrthoDB" id="3993201at2759"/>
<protein>
    <submittedName>
        <fullName evidence="1">Uncharacterized protein</fullName>
    </submittedName>
</protein>
<evidence type="ECO:0000313" key="2">
    <source>
        <dbReference type="Proteomes" id="UP000016935"/>
    </source>
</evidence>
<dbReference type="eggNOG" id="ENOG502SD2Y">
    <property type="taxonomic scope" value="Eukaryota"/>
</dbReference>
<reference evidence="1 2" key="1">
    <citation type="journal article" date="2012" name="PLoS Pathog.">
        <title>Diverse lifestyles and strategies of plant pathogenesis encoded in the genomes of eighteen Dothideomycetes fungi.</title>
        <authorList>
            <person name="Ohm R.A."/>
            <person name="Feau N."/>
            <person name="Henrissat B."/>
            <person name="Schoch C.L."/>
            <person name="Horwitz B.A."/>
            <person name="Barry K.W."/>
            <person name="Condon B.J."/>
            <person name="Copeland A.C."/>
            <person name="Dhillon B."/>
            <person name="Glaser F."/>
            <person name="Hesse C.N."/>
            <person name="Kosti I."/>
            <person name="LaButti K."/>
            <person name="Lindquist E.A."/>
            <person name="Lucas S."/>
            <person name="Salamov A.A."/>
            <person name="Bradshaw R.E."/>
            <person name="Ciuffetti L."/>
            <person name="Hamelin R.C."/>
            <person name="Kema G.H.J."/>
            <person name="Lawrence C."/>
            <person name="Scott J.A."/>
            <person name="Spatafora J.W."/>
            <person name="Turgeon B.G."/>
            <person name="de Wit P.J.G.M."/>
            <person name="Zhong S."/>
            <person name="Goodwin S.B."/>
            <person name="Grigoriev I.V."/>
        </authorList>
    </citation>
    <scope>NUCLEOTIDE SEQUENCE [LARGE SCALE GENOMIC DNA]</scope>
    <source>
        <strain evidence="2">28A</strain>
    </source>
</reference>
<dbReference type="HOGENOM" id="CLU_074375_1_0_1"/>
<dbReference type="GeneID" id="19404571"/>
<gene>
    <name evidence="1" type="ORF">SETTUDRAFT_40048</name>
</gene>
<accession>R0KC30</accession>
<proteinExistence type="predicted"/>
<dbReference type="RefSeq" id="XP_008026546.1">
    <property type="nucleotide sequence ID" value="XM_008028355.1"/>
</dbReference>
<reference evidence="1 2" key="2">
    <citation type="journal article" date="2013" name="PLoS Genet.">
        <title>Comparative genome structure, secondary metabolite, and effector coding capacity across Cochliobolus pathogens.</title>
        <authorList>
            <person name="Condon B.J."/>
            <person name="Leng Y."/>
            <person name="Wu D."/>
            <person name="Bushley K.E."/>
            <person name="Ohm R.A."/>
            <person name="Otillar R."/>
            <person name="Martin J."/>
            <person name="Schackwitz W."/>
            <person name="Grimwood J."/>
            <person name="MohdZainudin N."/>
            <person name="Xue C."/>
            <person name="Wang R."/>
            <person name="Manning V.A."/>
            <person name="Dhillon B."/>
            <person name="Tu Z.J."/>
            <person name="Steffenson B.J."/>
            <person name="Salamov A."/>
            <person name="Sun H."/>
            <person name="Lowry S."/>
            <person name="LaButti K."/>
            <person name="Han J."/>
            <person name="Copeland A."/>
            <person name="Lindquist E."/>
            <person name="Barry K."/>
            <person name="Schmutz J."/>
            <person name="Baker S.E."/>
            <person name="Ciuffetti L.M."/>
            <person name="Grigoriev I.V."/>
            <person name="Zhong S."/>
            <person name="Turgeon B.G."/>
        </authorList>
    </citation>
    <scope>NUCLEOTIDE SEQUENCE [LARGE SCALE GENOMIC DNA]</scope>
    <source>
        <strain evidence="2">28A</strain>
    </source>
</reference>
<dbReference type="AlphaFoldDB" id="R0KC30"/>
<dbReference type="STRING" id="671987.R0KC30"/>
<evidence type="ECO:0000313" key="1">
    <source>
        <dbReference type="EMBL" id="EOA85792.1"/>
    </source>
</evidence>
<organism evidence="1 2">
    <name type="scientific">Exserohilum turcicum (strain 28A)</name>
    <name type="common">Northern leaf blight fungus</name>
    <name type="synonym">Setosphaeria turcica</name>
    <dbReference type="NCBI Taxonomy" id="671987"/>
    <lineage>
        <taxon>Eukaryota</taxon>
        <taxon>Fungi</taxon>
        <taxon>Dikarya</taxon>
        <taxon>Ascomycota</taxon>
        <taxon>Pezizomycotina</taxon>
        <taxon>Dothideomycetes</taxon>
        <taxon>Pleosporomycetidae</taxon>
        <taxon>Pleosporales</taxon>
        <taxon>Pleosporineae</taxon>
        <taxon>Pleosporaceae</taxon>
        <taxon>Exserohilum</taxon>
    </lineage>
</organism>
<keyword evidence="2" id="KW-1185">Reference proteome</keyword>
<dbReference type="Proteomes" id="UP000016935">
    <property type="component" value="Unassembled WGS sequence"/>
</dbReference>